<evidence type="ECO:0000313" key="3">
    <source>
        <dbReference type="EMBL" id="KAH8516520.1"/>
    </source>
</evidence>
<dbReference type="InterPro" id="IPR046960">
    <property type="entry name" value="PPR_At4g14850-like_plant"/>
</dbReference>
<feature type="domain" description="DYW" evidence="2">
    <location>
        <begin position="188"/>
        <end position="255"/>
    </location>
</feature>
<organism evidence="3 4">
    <name type="scientific">Populus deltoides</name>
    <name type="common">Eastern poplar</name>
    <name type="synonym">Eastern cottonwood</name>
    <dbReference type="NCBI Taxonomy" id="3696"/>
    <lineage>
        <taxon>Eukaryota</taxon>
        <taxon>Viridiplantae</taxon>
        <taxon>Streptophyta</taxon>
        <taxon>Embryophyta</taxon>
        <taxon>Tracheophyta</taxon>
        <taxon>Spermatophyta</taxon>
        <taxon>Magnoliopsida</taxon>
        <taxon>eudicotyledons</taxon>
        <taxon>Gunneridae</taxon>
        <taxon>Pentapetalae</taxon>
        <taxon>rosids</taxon>
        <taxon>fabids</taxon>
        <taxon>Malpighiales</taxon>
        <taxon>Salicaceae</taxon>
        <taxon>Saliceae</taxon>
        <taxon>Populus</taxon>
    </lineage>
</organism>
<comment type="similarity">
    <text evidence="1">Belongs to the PPR family. PCMP-H subfamily.</text>
</comment>
<dbReference type="EMBL" id="JACEGQ020000002">
    <property type="protein sequence ID" value="KAH8516520.1"/>
    <property type="molecule type" value="Genomic_DNA"/>
</dbReference>
<dbReference type="AlphaFoldDB" id="A0A8T2ZGR0"/>
<name>A0A8T2ZGR0_POPDE</name>
<accession>A0A8T2ZGR0</accession>
<gene>
    <name evidence="3" type="ORF">H0E87_004748</name>
</gene>
<evidence type="ECO:0000256" key="1">
    <source>
        <dbReference type="ARBA" id="ARBA00006643"/>
    </source>
</evidence>
<dbReference type="Pfam" id="PF14432">
    <property type="entry name" value="DYW_deaminase"/>
    <property type="match status" value="1"/>
</dbReference>
<dbReference type="GO" id="GO:0003723">
    <property type="term" value="F:RNA binding"/>
    <property type="evidence" value="ECO:0007669"/>
    <property type="project" value="InterPro"/>
</dbReference>
<dbReference type="InterPro" id="IPR032867">
    <property type="entry name" value="DYW_dom"/>
</dbReference>
<keyword evidence="4" id="KW-1185">Reference proteome</keyword>
<reference evidence="3" key="1">
    <citation type="journal article" date="2021" name="J. Hered.">
        <title>Genome Assembly of Salicaceae Populus deltoides (Eastern Cottonwood) I-69 Based on Nanopore Sequencing and Hi-C Technologies.</title>
        <authorList>
            <person name="Bai S."/>
            <person name="Wu H."/>
            <person name="Zhang J."/>
            <person name="Pan Z."/>
            <person name="Zhao W."/>
            <person name="Li Z."/>
            <person name="Tong C."/>
        </authorList>
    </citation>
    <scope>NUCLEOTIDE SEQUENCE</scope>
    <source>
        <tissue evidence="3">Leaf</tissue>
    </source>
</reference>
<sequence length="256" mass="29223">MYEKERNGGYADLLDIVKLIQVCADLKLLEPGKWVDEELRRRKALEIFSQMKEDGIRPYGSSFVVVLMACMCLGAEKEGHKHFESMSRGYGIILAEEHYEAMVDLLGRSGRIAECKGVGCKYTNRLKHQSLGDSTEALESQNTRAIGLFCITIRAKHSFNINYKRATSDGIKAYEKLRSLSKEVRDAGYLPDTRFVFHDLDQEAKEKTLFYHIERIAIAYGLINTPRGTSLRIMKNLRICGDSHNFIKILSKMEDQ</sequence>
<evidence type="ECO:0000313" key="4">
    <source>
        <dbReference type="Proteomes" id="UP000807159"/>
    </source>
</evidence>
<dbReference type="GO" id="GO:0009451">
    <property type="term" value="P:RNA modification"/>
    <property type="evidence" value="ECO:0007669"/>
    <property type="project" value="InterPro"/>
</dbReference>
<dbReference type="Gene3D" id="1.25.40.10">
    <property type="entry name" value="Tetratricopeptide repeat domain"/>
    <property type="match status" value="1"/>
</dbReference>
<dbReference type="Proteomes" id="UP000807159">
    <property type="component" value="Chromosome 2"/>
</dbReference>
<dbReference type="PANTHER" id="PTHR47926:SF382">
    <property type="entry name" value="PENTACOTRIPEPTIDE-REPEAT REGION OF PRORP DOMAIN-CONTAINING PROTEIN"/>
    <property type="match status" value="1"/>
</dbReference>
<dbReference type="PANTHER" id="PTHR47926">
    <property type="entry name" value="PENTATRICOPEPTIDE REPEAT-CONTAINING PROTEIN"/>
    <property type="match status" value="1"/>
</dbReference>
<dbReference type="GO" id="GO:0008270">
    <property type="term" value="F:zinc ion binding"/>
    <property type="evidence" value="ECO:0007669"/>
    <property type="project" value="InterPro"/>
</dbReference>
<proteinExistence type="inferred from homology"/>
<protein>
    <recommendedName>
        <fullName evidence="2">DYW domain-containing protein</fullName>
    </recommendedName>
</protein>
<dbReference type="InterPro" id="IPR011990">
    <property type="entry name" value="TPR-like_helical_dom_sf"/>
</dbReference>
<evidence type="ECO:0000259" key="2">
    <source>
        <dbReference type="Pfam" id="PF14432"/>
    </source>
</evidence>
<comment type="caution">
    <text evidence="3">The sequence shown here is derived from an EMBL/GenBank/DDBJ whole genome shotgun (WGS) entry which is preliminary data.</text>
</comment>